<proteinExistence type="predicted"/>
<reference evidence="4 5" key="1">
    <citation type="submission" date="2019-03" db="EMBL/GenBank/DDBJ databases">
        <title>Sequencing 23 genomes of Wallemia ichthyophaga.</title>
        <authorList>
            <person name="Gostincar C."/>
        </authorList>
    </citation>
    <scope>NUCLEOTIDE SEQUENCE [LARGE SCALE GENOMIC DNA]</scope>
    <source>
        <strain evidence="3 5">EXF-6200</strain>
        <strain evidence="2 4">EXF-8621</strain>
    </source>
</reference>
<evidence type="ECO:0000313" key="3">
    <source>
        <dbReference type="EMBL" id="TIB39579.1"/>
    </source>
</evidence>
<dbReference type="AlphaFoldDB" id="A0A4T0HI47"/>
<feature type="domain" description="PH" evidence="1">
    <location>
        <begin position="50"/>
        <end position="168"/>
    </location>
</feature>
<accession>A0A4T0HI47</accession>
<comment type="caution">
    <text evidence="2">The sequence shown here is derived from an EMBL/GenBank/DDBJ whole genome shotgun (WGS) entry which is preliminary data.</text>
</comment>
<evidence type="ECO:0000313" key="5">
    <source>
        <dbReference type="Proteomes" id="UP000310689"/>
    </source>
</evidence>
<evidence type="ECO:0000313" key="4">
    <source>
        <dbReference type="Proteomes" id="UP000306954"/>
    </source>
</evidence>
<gene>
    <name evidence="3" type="ORF">E3P86_01051</name>
    <name evidence="2" type="ORF">E3P90_01613</name>
</gene>
<evidence type="ECO:0000259" key="1">
    <source>
        <dbReference type="Pfam" id="PF16457"/>
    </source>
</evidence>
<dbReference type="Pfam" id="PF16457">
    <property type="entry name" value="PH_12"/>
    <property type="match status" value="1"/>
</dbReference>
<dbReference type="OMA" id="RACCREL"/>
<protein>
    <recommendedName>
        <fullName evidence="1">PH domain-containing protein</fullName>
    </recommendedName>
</protein>
<dbReference type="InterPro" id="IPR011993">
    <property type="entry name" value="PH-like_dom_sf"/>
</dbReference>
<dbReference type="Gene3D" id="2.30.29.30">
    <property type="entry name" value="Pleckstrin-homology domain (PH domain)/Phosphotyrosine-binding domain (PTB)"/>
    <property type="match status" value="1"/>
</dbReference>
<organism evidence="2 4">
    <name type="scientific">Wallemia ichthyophaga</name>
    <dbReference type="NCBI Taxonomy" id="245174"/>
    <lineage>
        <taxon>Eukaryota</taxon>
        <taxon>Fungi</taxon>
        <taxon>Dikarya</taxon>
        <taxon>Basidiomycota</taxon>
        <taxon>Wallemiomycotina</taxon>
        <taxon>Wallemiomycetes</taxon>
        <taxon>Wallemiales</taxon>
        <taxon>Wallemiaceae</taxon>
        <taxon>Wallemia</taxon>
    </lineage>
</organism>
<dbReference type="Proteomes" id="UP000306954">
    <property type="component" value="Unassembled WGS sequence"/>
</dbReference>
<dbReference type="EMBL" id="SPOF01000014">
    <property type="protein sequence ID" value="TIB13505.1"/>
    <property type="molecule type" value="Genomic_DNA"/>
</dbReference>
<name>A0A4T0HI47_WALIC</name>
<dbReference type="OrthoDB" id="28413at2759"/>
<dbReference type="Proteomes" id="UP000310689">
    <property type="component" value="Unassembled WGS sequence"/>
</dbReference>
<sequence>MIPLRSSSHKALMAEYDNNSRRYDDDELYSKPPIRALRQRLVRDASRFVGQQRINCLLEGAWFKNVKESRNKLSGYKYLRLSPNRRHLHYIDALETCDTPDGLDSIPDFINLDSITSVQSKLAGSSTASLTSTINILTFVSKQAVVAELIPVTASQYSEWYDGLRYILDESSSMTGQSSDLVNTLTDLGVKIKLLDLAGENMDIPNNIPTPPPPRDTNFFFADS</sequence>
<evidence type="ECO:0000313" key="2">
    <source>
        <dbReference type="EMBL" id="TIB13505.1"/>
    </source>
</evidence>
<dbReference type="InterPro" id="IPR001849">
    <property type="entry name" value="PH_domain"/>
</dbReference>
<dbReference type="EMBL" id="SPOI01000030">
    <property type="protein sequence ID" value="TIB39579.1"/>
    <property type="molecule type" value="Genomic_DNA"/>
</dbReference>